<gene>
    <name evidence="2" type="ORF">M3M40_01575</name>
</gene>
<dbReference type="InterPro" id="IPR047909">
    <property type="entry name" value="SPJ_0845-like_N"/>
</dbReference>
<protein>
    <submittedName>
        <fullName evidence="2">Uncharacterized protein</fullName>
    </submittedName>
</protein>
<evidence type="ECO:0000256" key="1">
    <source>
        <dbReference type="SAM" id="MobiDB-lite"/>
    </source>
</evidence>
<accession>A0A9Q8ZU91</accession>
<feature type="region of interest" description="Disordered" evidence="1">
    <location>
        <begin position="27"/>
        <end position="63"/>
    </location>
</feature>
<evidence type="ECO:0000313" key="3">
    <source>
        <dbReference type="Proteomes" id="UP001055911"/>
    </source>
</evidence>
<feature type="compositionally biased region" description="Basic and acidic residues" evidence="1">
    <location>
        <begin position="29"/>
        <end position="63"/>
    </location>
</feature>
<keyword evidence="3" id="KW-1185">Reference proteome</keyword>
<organism evidence="2 3">
    <name type="scientific">Fructilactobacillus cliffordii</name>
    <dbReference type="NCBI Taxonomy" id="2940299"/>
    <lineage>
        <taxon>Bacteria</taxon>
        <taxon>Bacillati</taxon>
        <taxon>Bacillota</taxon>
        <taxon>Bacilli</taxon>
        <taxon>Lactobacillales</taxon>
        <taxon>Lactobacillaceae</taxon>
        <taxon>Fructilactobacillus</taxon>
    </lineage>
</organism>
<evidence type="ECO:0000313" key="2">
    <source>
        <dbReference type="EMBL" id="USS89505.1"/>
    </source>
</evidence>
<dbReference type="EMBL" id="CP097119">
    <property type="protein sequence ID" value="USS89505.1"/>
    <property type="molecule type" value="Genomic_DNA"/>
</dbReference>
<dbReference type="AlphaFoldDB" id="A0A9Q8ZU91"/>
<dbReference type="RefSeq" id="WP_252767055.1">
    <property type="nucleotide sequence ID" value="NZ_CP097119.1"/>
</dbReference>
<name>A0A9Q8ZU91_9LACO</name>
<sequence>MPKGVNEMGLHINKQANLDEMLNKFAKINPKDNQRSDYMKKEDTEDRDAETKRHDRFFKKDDK</sequence>
<reference evidence="2" key="1">
    <citation type="submission" date="2022-05" db="EMBL/GenBank/DDBJ databases">
        <authorList>
            <person name="Oliphant S.A."/>
            <person name="Watson-Haigh N.S."/>
            <person name="Sumby K.M."/>
            <person name="Gardner J.M."/>
            <person name="Jiranek V."/>
        </authorList>
    </citation>
    <scope>NUCLEOTIDE SEQUENCE</scope>
    <source>
        <strain evidence="2">KI4_B1</strain>
    </source>
</reference>
<dbReference type="Proteomes" id="UP001055911">
    <property type="component" value="Chromosome"/>
</dbReference>
<proteinExistence type="predicted"/>
<dbReference type="NCBIfam" id="NF040897">
    <property type="entry name" value="SPJ_0845_Nterm"/>
    <property type="match status" value="1"/>
</dbReference>